<dbReference type="Gene3D" id="3.90.79.10">
    <property type="entry name" value="Nucleoside Triphosphate Pyrophosphohydrolase"/>
    <property type="match status" value="1"/>
</dbReference>
<dbReference type="InterPro" id="IPR015797">
    <property type="entry name" value="NUDIX_hydrolase-like_dom_sf"/>
</dbReference>
<comment type="cofactor">
    <cofactor evidence="1">
        <name>Mg(2+)</name>
        <dbReference type="ChEBI" id="CHEBI:18420"/>
    </cofactor>
</comment>
<dbReference type="PRINTS" id="PR00035">
    <property type="entry name" value="HTHGNTR"/>
</dbReference>
<dbReference type="PROSITE" id="PS50949">
    <property type="entry name" value="HTH_GNTR"/>
    <property type="match status" value="1"/>
</dbReference>
<name>U5VRN5_9ACTN</name>
<evidence type="ECO:0000313" key="9">
    <source>
        <dbReference type="Proteomes" id="UP000017746"/>
    </source>
</evidence>
<dbReference type="eggNOG" id="COG2186">
    <property type="taxonomic scope" value="Bacteria"/>
</dbReference>
<accession>U5VRN5</accession>
<dbReference type="EMBL" id="CP006272">
    <property type="protein sequence ID" value="AGZ39608.1"/>
    <property type="molecule type" value="Genomic_DNA"/>
</dbReference>
<dbReference type="PANTHER" id="PTHR11839">
    <property type="entry name" value="UDP/ADP-SUGAR PYROPHOSPHATASE"/>
    <property type="match status" value="1"/>
</dbReference>
<evidence type="ECO:0000256" key="4">
    <source>
        <dbReference type="ARBA" id="ARBA00023125"/>
    </source>
</evidence>
<dbReference type="GO" id="GO:0003700">
    <property type="term" value="F:DNA-binding transcription factor activity"/>
    <property type="evidence" value="ECO:0007669"/>
    <property type="project" value="InterPro"/>
</dbReference>
<dbReference type="SUPFAM" id="SSF46785">
    <property type="entry name" value="Winged helix' DNA-binding domain"/>
    <property type="match status" value="1"/>
</dbReference>
<dbReference type="InterPro" id="IPR000086">
    <property type="entry name" value="NUDIX_hydrolase_dom"/>
</dbReference>
<evidence type="ECO:0000313" key="8">
    <source>
        <dbReference type="EMBL" id="AGZ39608.1"/>
    </source>
</evidence>
<dbReference type="OrthoDB" id="177518at2"/>
<feature type="domain" description="HTH gntR-type" evidence="6">
    <location>
        <begin position="2"/>
        <end position="70"/>
    </location>
</feature>
<dbReference type="GO" id="GO:0016787">
    <property type="term" value="F:hydrolase activity"/>
    <property type="evidence" value="ECO:0007669"/>
    <property type="project" value="UniProtKB-KW"/>
</dbReference>
<dbReference type="AlphaFoldDB" id="U5VRN5"/>
<keyword evidence="3" id="KW-0805">Transcription regulation</keyword>
<evidence type="ECO:0000259" key="6">
    <source>
        <dbReference type="PROSITE" id="PS50949"/>
    </source>
</evidence>
<keyword evidence="4" id="KW-0238">DNA-binding</keyword>
<dbReference type="RefSeq" id="WP_023359139.1">
    <property type="nucleotide sequence ID" value="NC_022657.1"/>
</dbReference>
<dbReference type="GO" id="GO:0019693">
    <property type="term" value="P:ribose phosphate metabolic process"/>
    <property type="evidence" value="ECO:0007669"/>
    <property type="project" value="TreeGrafter"/>
</dbReference>
<dbReference type="CDD" id="cd03424">
    <property type="entry name" value="NUDIX_ADPRase_Nudt5_UGPPase_Nudt14"/>
    <property type="match status" value="1"/>
</dbReference>
<dbReference type="Proteomes" id="UP000017746">
    <property type="component" value="Chromosome"/>
</dbReference>
<feature type="domain" description="Nudix hydrolase" evidence="7">
    <location>
        <begin position="123"/>
        <end position="252"/>
    </location>
</feature>
<dbReference type="eggNOG" id="COG0494">
    <property type="taxonomic scope" value="Bacteria"/>
</dbReference>
<dbReference type="GO" id="GO:0006753">
    <property type="term" value="P:nucleoside phosphate metabolic process"/>
    <property type="evidence" value="ECO:0007669"/>
    <property type="project" value="TreeGrafter"/>
</dbReference>
<dbReference type="PATRIC" id="fig|1246995.3.peg.1344"/>
<dbReference type="Gene3D" id="1.10.10.10">
    <property type="entry name" value="Winged helix-like DNA-binding domain superfamily/Winged helix DNA-binding domain"/>
    <property type="match status" value="1"/>
</dbReference>
<dbReference type="PANTHER" id="PTHR11839:SF18">
    <property type="entry name" value="NUDIX HYDROLASE DOMAIN-CONTAINING PROTEIN"/>
    <property type="match status" value="1"/>
</dbReference>
<dbReference type="GO" id="GO:0003677">
    <property type="term" value="F:DNA binding"/>
    <property type="evidence" value="ECO:0007669"/>
    <property type="project" value="UniProtKB-KW"/>
</dbReference>
<keyword evidence="5" id="KW-0804">Transcription</keyword>
<evidence type="ECO:0000256" key="2">
    <source>
        <dbReference type="ARBA" id="ARBA00022801"/>
    </source>
</evidence>
<dbReference type="Pfam" id="PF00392">
    <property type="entry name" value="GntR"/>
    <property type="match status" value="1"/>
</dbReference>
<dbReference type="SUPFAM" id="SSF55811">
    <property type="entry name" value="Nudix"/>
    <property type="match status" value="1"/>
</dbReference>
<organism evidence="8 9">
    <name type="scientific">Actinoplanes friuliensis DSM 7358</name>
    <dbReference type="NCBI Taxonomy" id="1246995"/>
    <lineage>
        <taxon>Bacteria</taxon>
        <taxon>Bacillati</taxon>
        <taxon>Actinomycetota</taxon>
        <taxon>Actinomycetes</taxon>
        <taxon>Micromonosporales</taxon>
        <taxon>Micromonosporaceae</taxon>
        <taxon>Actinoplanes</taxon>
    </lineage>
</organism>
<keyword evidence="9" id="KW-1185">Reference proteome</keyword>
<dbReference type="InterPro" id="IPR000524">
    <property type="entry name" value="Tscrpt_reg_HTH_GntR"/>
</dbReference>
<gene>
    <name evidence="8" type="ORF">AFR_06595</name>
</gene>
<dbReference type="InterPro" id="IPR020084">
    <property type="entry name" value="NUDIX_hydrolase_CS"/>
</dbReference>
<dbReference type="InterPro" id="IPR036390">
    <property type="entry name" value="WH_DNA-bd_sf"/>
</dbReference>
<dbReference type="PROSITE" id="PS51462">
    <property type="entry name" value="NUDIX"/>
    <property type="match status" value="1"/>
</dbReference>
<dbReference type="KEGG" id="afs:AFR_06595"/>
<dbReference type="SMART" id="SM00345">
    <property type="entry name" value="HTH_GNTR"/>
    <property type="match status" value="1"/>
</dbReference>
<dbReference type="PROSITE" id="PS00893">
    <property type="entry name" value="NUDIX_BOX"/>
    <property type="match status" value="1"/>
</dbReference>
<evidence type="ECO:0000256" key="1">
    <source>
        <dbReference type="ARBA" id="ARBA00001946"/>
    </source>
</evidence>
<dbReference type="GO" id="GO:0005829">
    <property type="term" value="C:cytosol"/>
    <property type="evidence" value="ECO:0007669"/>
    <property type="project" value="TreeGrafter"/>
</dbReference>
<evidence type="ECO:0000256" key="5">
    <source>
        <dbReference type="ARBA" id="ARBA00023163"/>
    </source>
</evidence>
<reference evidence="8 9" key="1">
    <citation type="journal article" date="2014" name="J. Biotechnol.">
        <title>Complete genome sequence of the actinobacterium Actinoplanes friuliensis HAG 010964, producer of the lipopeptide antibiotic friulimycin.</title>
        <authorList>
            <person name="Ruckert C."/>
            <person name="Szczepanowski R."/>
            <person name="Albersmeier A."/>
            <person name="Goesmann A."/>
            <person name="Fischer N."/>
            <person name="Steinkamper A."/>
            <person name="Puhler A."/>
            <person name="Biener R."/>
            <person name="Schwartz D."/>
            <person name="Kalinowski J."/>
        </authorList>
    </citation>
    <scope>NUCLEOTIDE SEQUENCE [LARGE SCALE GENOMIC DNA]</scope>
    <source>
        <strain evidence="8 9">DSM 7358</strain>
    </source>
</reference>
<keyword evidence="2" id="KW-0378">Hydrolase</keyword>
<sequence length="265" mass="29480">MSDVTGSVERVIRGRIKEGIYPPGGRLPSERTLSAELGAGRTTIRLVLGKLAVMGLIQPQHGRGYFVTSTMGRNEIPLPEQDDTHRWQVFGARPVYESPPWIRVDLVDVQPPGGMERFEHHVVRLFTAAIGLVIDDSDRVLMLWRHRFVSDQWGWELPGGIVSDTEDGQSAAAREIEEETGWRPNKLTPIISFQPMIGMVDSPHKLYYSRGATFAKKPDPSDESGEVAWIPLTRVRELLEKGQIIGAGSIVGLLHFLAFGPPKLN</sequence>
<dbReference type="STRING" id="1246995.AFR_06595"/>
<dbReference type="HOGENOM" id="CLU_062658_5_2_11"/>
<proteinExistence type="predicted"/>
<dbReference type="CDD" id="cd07377">
    <property type="entry name" value="WHTH_GntR"/>
    <property type="match status" value="1"/>
</dbReference>
<dbReference type="Pfam" id="PF00293">
    <property type="entry name" value="NUDIX"/>
    <property type="match status" value="1"/>
</dbReference>
<protein>
    <submittedName>
        <fullName evidence="8">ADP-ribose pyrophosphatase</fullName>
    </submittedName>
</protein>
<evidence type="ECO:0000259" key="7">
    <source>
        <dbReference type="PROSITE" id="PS51462"/>
    </source>
</evidence>
<evidence type="ECO:0000256" key="3">
    <source>
        <dbReference type="ARBA" id="ARBA00023015"/>
    </source>
</evidence>
<dbReference type="InterPro" id="IPR036388">
    <property type="entry name" value="WH-like_DNA-bd_sf"/>
</dbReference>